<keyword evidence="4" id="KW-0804">Transcription</keyword>
<dbReference type="SUPFAM" id="SSF46785">
    <property type="entry name" value="Winged helix' DNA-binding domain"/>
    <property type="match status" value="1"/>
</dbReference>
<gene>
    <name evidence="6" type="ORF">NNL38_19415</name>
</gene>
<keyword evidence="7" id="KW-1185">Reference proteome</keyword>
<dbReference type="InterPro" id="IPR036388">
    <property type="entry name" value="WH-like_DNA-bd_sf"/>
</dbReference>
<evidence type="ECO:0000259" key="5">
    <source>
        <dbReference type="PROSITE" id="PS50931"/>
    </source>
</evidence>
<dbReference type="PANTHER" id="PTHR30427:SF1">
    <property type="entry name" value="TRANSCRIPTIONAL ACTIVATOR PROTEIN LYSR"/>
    <property type="match status" value="1"/>
</dbReference>
<evidence type="ECO:0000256" key="4">
    <source>
        <dbReference type="ARBA" id="ARBA00023163"/>
    </source>
</evidence>
<organism evidence="6 7">
    <name type="scientific">Photobacterium atrarenae</name>
    <dbReference type="NCBI Taxonomy" id="865757"/>
    <lineage>
        <taxon>Bacteria</taxon>
        <taxon>Pseudomonadati</taxon>
        <taxon>Pseudomonadota</taxon>
        <taxon>Gammaproteobacteria</taxon>
        <taxon>Vibrionales</taxon>
        <taxon>Vibrionaceae</taxon>
        <taxon>Photobacterium</taxon>
    </lineage>
</organism>
<evidence type="ECO:0000256" key="1">
    <source>
        <dbReference type="ARBA" id="ARBA00009437"/>
    </source>
</evidence>
<protein>
    <submittedName>
        <fullName evidence="6">LysR family transcriptional regulator</fullName>
    </submittedName>
</protein>
<feature type="domain" description="HTH lysR-type" evidence="5">
    <location>
        <begin position="12"/>
        <end position="63"/>
    </location>
</feature>
<dbReference type="RefSeq" id="WP_255392097.1">
    <property type="nucleotide sequence ID" value="NZ_CP101509.1"/>
</dbReference>
<dbReference type="EMBL" id="CP101509">
    <property type="protein sequence ID" value="UTV30731.1"/>
    <property type="molecule type" value="Genomic_DNA"/>
</dbReference>
<proteinExistence type="inferred from homology"/>
<reference evidence="6" key="1">
    <citation type="submission" date="2022-07" db="EMBL/GenBank/DDBJ databases">
        <title>Genome sequencing of Photobacterium atrarenae GJH2-4.</title>
        <authorList>
            <person name="Park S.-J."/>
        </authorList>
    </citation>
    <scope>NUCLEOTIDE SEQUENCE</scope>
    <source>
        <strain evidence="6">GJH2-4</strain>
    </source>
</reference>
<name>A0ABY5GPQ4_9GAMM</name>
<evidence type="ECO:0000256" key="2">
    <source>
        <dbReference type="ARBA" id="ARBA00023015"/>
    </source>
</evidence>
<dbReference type="InterPro" id="IPR005119">
    <property type="entry name" value="LysR_subst-bd"/>
</dbReference>
<dbReference type="Gene3D" id="1.10.10.10">
    <property type="entry name" value="Winged helix-like DNA-binding domain superfamily/Winged helix DNA-binding domain"/>
    <property type="match status" value="1"/>
</dbReference>
<accession>A0ABY5GPQ4</accession>
<dbReference type="InterPro" id="IPR036390">
    <property type="entry name" value="WH_DNA-bd_sf"/>
</dbReference>
<dbReference type="InterPro" id="IPR000847">
    <property type="entry name" value="LysR_HTH_N"/>
</dbReference>
<dbReference type="Proteomes" id="UP001057998">
    <property type="component" value="Chromosome 2"/>
</dbReference>
<sequence length="304" mass="33208">MRSQTKNLRKYEIFKEVLNAGSLSLAALRLQLTQPAVTSAITKLEEELGFSLFKRSHTGISLTAEAEFMLPAVERLLASANHLEDVAAELKCGRAGKIHIACMPGFPSSVAPKVIARVLKDNPMLNVAFKVAPSIQVQDGVRTGLYDLGIAESPSNTNELVADRLDFELVGIYPKGHKFENIDILSLQDFHDEPFITLDQHHHITHTLESLCAQQSVSLNAVAEAHLFPSIAAMVSEGLGVSLVDVVTARKFVTDTSGQIGFAPIDFSIPLSISLLTAKSKHVSRSIHLLKGPLWDELTRLQQE</sequence>
<evidence type="ECO:0000256" key="3">
    <source>
        <dbReference type="ARBA" id="ARBA00023125"/>
    </source>
</evidence>
<dbReference type="SUPFAM" id="SSF53850">
    <property type="entry name" value="Periplasmic binding protein-like II"/>
    <property type="match status" value="1"/>
</dbReference>
<dbReference type="Pfam" id="PF03466">
    <property type="entry name" value="LysR_substrate"/>
    <property type="match status" value="1"/>
</dbReference>
<keyword evidence="3" id="KW-0238">DNA-binding</keyword>
<evidence type="ECO:0000313" key="7">
    <source>
        <dbReference type="Proteomes" id="UP001057998"/>
    </source>
</evidence>
<dbReference type="PRINTS" id="PR00039">
    <property type="entry name" value="HTHLYSR"/>
</dbReference>
<dbReference type="PANTHER" id="PTHR30427">
    <property type="entry name" value="TRANSCRIPTIONAL ACTIVATOR PROTEIN LYSR"/>
    <property type="match status" value="1"/>
</dbReference>
<keyword evidence="2" id="KW-0805">Transcription regulation</keyword>
<dbReference type="Pfam" id="PF00126">
    <property type="entry name" value="HTH_1"/>
    <property type="match status" value="1"/>
</dbReference>
<dbReference type="Gene3D" id="3.40.190.290">
    <property type="match status" value="1"/>
</dbReference>
<dbReference type="PROSITE" id="PS50931">
    <property type="entry name" value="HTH_LYSR"/>
    <property type="match status" value="1"/>
</dbReference>
<comment type="similarity">
    <text evidence="1">Belongs to the LysR transcriptional regulatory family.</text>
</comment>
<evidence type="ECO:0000313" key="6">
    <source>
        <dbReference type="EMBL" id="UTV30731.1"/>
    </source>
</evidence>